<dbReference type="Pfam" id="PF03601">
    <property type="entry name" value="Cons_hypoth698"/>
    <property type="match status" value="1"/>
</dbReference>
<sequence length="359" mass="36817">MSAGRGRVLGIALCAVLVIPCWLLGTTFPIIGGPVFSILLGMAVAAVWGRQKRGALQGGVAFTAKKVLQWAVILLGFGLNLAQIAAVGATSLPIICSTIATALIAAYIMHRLLHTDSDTATLIGVGSSICGGSAIAATAPVIHAKDEDVAQAISVIFLFNVVAALIFPSLGMALGMSNEGFALFAGTAVNDTSSVTAAAAAWDGMHPGSNALDDATIVKLTRTLAIIPITLVLAVLVARREQKAAAAQAAEAGGADRPAKQSLLAGFSLKRALPSFIILFVLASLLTTVLVAFGADASMFAPLKTLSKYFICMAMLAIGLNTDIVKLVRSGGKPILMGLACWVCIAAVSLGMQYALGLW</sequence>
<keyword evidence="4 7" id="KW-0812">Transmembrane</keyword>
<evidence type="ECO:0000256" key="5">
    <source>
        <dbReference type="ARBA" id="ARBA00022989"/>
    </source>
</evidence>
<feature type="transmembrane region" description="Helical" evidence="7">
    <location>
        <begin position="307"/>
        <end position="328"/>
    </location>
</feature>
<dbReference type="GO" id="GO:0005886">
    <property type="term" value="C:plasma membrane"/>
    <property type="evidence" value="ECO:0007669"/>
    <property type="project" value="UniProtKB-SubCell"/>
</dbReference>
<evidence type="ECO:0000256" key="3">
    <source>
        <dbReference type="ARBA" id="ARBA00022475"/>
    </source>
</evidence>
<evidence type="ECO:0000256" key="7">
    <source>
        <dbReference type="SAM" id="Phobius"/>
    </source>
</evidence>
<feature type="transmembrane region" description="Helical" evidence="7">
    <location>
        <begin position="181"/>
        <end position="200"/>
    </location>
</feature>
<comment type="caution">
    <text evidence="8">The sequence shown here is derived from an EMBL/GenBank/DDBJ whole genome shotgun (WGS) entry which is preliminary data.</text>
</comment>
<keyword evidence="3" id="KW-1003">Cell membrane</keyword>
<reference evidence="8" key="1">
    <citation type="submission" date="2018-08" db="EMBL/GenBank/DDBJ databases">
        <title>Murine metabolic-syndrome-specific gut microbial biobank.</title>
        <authorList>
            <person name="Liu C."/>
        </authorList>
    </citation>
    <scope>NUCLEOTIDE SEQUENCE [LARGE SCALE GENOMIC DNA]</scope>
    <source>
        <strain evidence="8">Z82</strain>
    </source>
</reference>
<evidence type="ECO:0000256" key="4">
    <source>
        <dbReference type="ARBA" id="ARBA00022692"/>
    </source>
</evidence>
<keyword evidence="6 7" id="KW-0472">Membrane</keyword>
<evidence type="ECO:0000256" key="2">
    <source>
        <dbReference type="ARBA" id="ARBA00007977"/>
    </source>
</evidence>
<evidence type="ECO:0000256" key="1">
    <source>
        <dbReference type="ARBA" id="ARBA00004651"/>
    </source>
</evidence>
<dbReference type="AlphaFoldDB" id="A0A7C9JEE6"/>
<feature type="transmembrane region" description="Helical" evidence="7">
    <location>
        <begin position="276"/>
        <end position="295"/>
    </location>
</feature>
<dbReference type="EMBL" id="QWKH01000083">
    <property type="protein sequence ID" value="NBI35180.1"/>
    <property type="molecule type" value="Genomic_DNA"/>
</dbReference>
<dbReference type="InterPro" id="IPR018383">
    <property type="entry name" value="UPF0324_pro"/>
</dbReference>
<feature type="transmembrane region" description="Helical" evidence="7">
    <location>
        <begin position="7"/>
        <end position="25"/>
    </location>
</feature>
<keyword evidence="5 7" id="KW-1133">Transmembrane helix</keyword>
<dbReference type="PANTHER" id="PTHR30106:SF1">
    <property type="entry name" value="UPF0324 MEMBRANE PROTEIN FN0533"/>
    <property type="match status" value="1"/>
</dbReference>
<feature type="transmembrane region" description="Helical" evidence="7">
    <location>
        <begin position="220"/>
        <end position="238"/>
    </location>
</feature>
<comment type="similarity">
    <text evidence="2">Belongs to the UPF0324 family.</text>
</comment>
<protein>
    <submittedName>
        <fullName evidence="8">YeiH family protein</fullName>
    </submittedName>
</protein>
<feature type="transmembrane region" description="Helical" evidence="7">
    <location>
        <begin position="149"/>
        <end position="174"/>
    </location>
</feature>
<organism evidence="8">
    <name type="scientific">Muribaculaceae bacterium Z82</name>
    <dbReference type="NCBI Taxonomy" id="2304548"/>
    <lineage>
        <taxon>Bacteria</taxon>
        <taxon>Pseudomonadati</taxon>
        <taxon>Bacteroidota</taxon>
        <taxon>Bacteroidia</taxon>
        <taxon>Bacteroidales</taxon>
        <taxon>Muribaculaceae</taxon>
    </lineage>
</organism>
<comment type="subcellular location">
    <subcellularLocation>
        <location evidence="1">Cell membrane</location>
        <topology evidence="1">Multi-pass membrane protein</topology>
    </subcellularLocation>
</comment>
<feature type="transmembrane region" description="Helical" evidence="7">
    <location>
        <begin position="121"/>
        <end position="143"/>
    </location>
</feature>
<feature type="transmembrane region" description="Helical" evidence="7">
    <location>
        <begin position="335"/>
        <end position="356"/>
    </location>
</feature>
<evidence type="ECO:0000256" key="6">
    <source>
        <dbReference type="ARBA" id="ARBA00023136"/>
    </source>
</evidence>
<proteinExistence type="inferred from homology"/>
<feature type="transmembrane region" description="Helical" evidence="7">
    <location>
        <begin position="68"/>
        <end position="86"/>
    </location>
</feature>
<dbReference type="PANTHER" id="PTHR30106">
    <property type="entry name" value="INNER MEMBRANE PROTEIN YEIH-RELATED"/>
    <property type="match status" value="1"/>
</dbReference>
<evidence type="ECO:0000313" key="8">
    <source>
        <dbReference type="EMBL" id="NBI35180.1"/>
    </source>
</evidence>
<name>A0A7C9JEE6_9BACT</name>
<feature type="transmembrane region" description="Helical" evidence="7">
    <location>
        <begin position="92"/>
        <end position="109"/>
    </location>
</feature>
<feature type="transmembrane region" description="Helical" evidence="7">
    <location>
        <begin position="31"/>
        <end position="48"/>
    </location>
</feature>
<accession>A0A7C9JEE6</accession>
<gene>
    <name evidence="8" type="ORF">D1639_09125</name>
</gene>